<keyword evidence="1" id="KW-0808">Transferase</keyword>
<gene>
    <name evidence="3" type="ORF">LR394_23735</name>
</gene>
<comment type="caution">
    <text evidence="3">The sequence shown here is derived from an EMBL/GenBank/DDBJ whole genome shotgun (WGS) entry which is preliminary data.</text>
</comment>
<dbReference type="EMBL" id="JAJOMB010000014">
    <property type="protein sequence ID" value="MCD5313925.1"/>
    <property type="molecule type" value="Genomic_DNA"/>
</dbReference>
<keyword evidence="3" id="KW-0489">Methyltransferase</keyword>
<dbReference type="Gene3D" id="3.40.50.150">
    <property type="entry name" value="Vaccinia Virus protein VP39"/>
    <property type="match status" value="2"/>
</dbReference>
<evidence type="ECO:0000259" key="2">
    <source>
        <dbReference type="Pfam" id="PF08242"/>
    </source>
</evidence>
<name>A0A9X1NH40_9ACTN</name>
<proteinExistence type="predicted"/>
<dbReference type="Pfam" id="PF13489">
    <property type="entry name" value="Methyltransf_23"/>
    <property type="match status" value="1"/>
</dbReference>
<dbReference type="RefSeq" id="WP_231445950.1">
    <property type="nucleotide sequence ID" value="NZ_JAJOMB010000014.1"/>
</dbReference>
<evidence type="ECO:0000313" key="4">
    <source>
        <dbReference type="Proteomes" id="UP001138997"/>
    </source>
</evidence>
<dbReference type="GO" id="GO:0032259">
    <property type="term" value="P:methylation"/>
    <property type="evidence" value="ECO:0007669"/>
    <property type="project" value="UniProtKB-KW"/>
</dbReference>
<dbReference type="SUPFAM" id="SSF53335">
    <property type="entry name" value="S-adenosyl-L-methionine-dependent methyltransferases"/>
    <property type="match status" value="2"/>
</dbReference>
<dbReference type="CDD" id="cd02440">
    <property type="entry name" value="AdoMet_MTases"/>
    <property type="match status" value="1"/>
</dbReference>
<organism evidence="3 4">
    <name type="scientific">Kineosporia babensis</name>
    <dbReference type="NCBI Taxonomy" id="499548"/>
    <lineage>
        <taxon>Bacteria</taxon>
        <taxon>Bacillati</taxon>
        <taxon>Actinomycetota</taxon>
        <taxon>Actinomycetes</taxon>
        <taxon>Kineosporiales</taxon>
        <taxon>Kineosporiaceae</taxon>
        <taxon>Kineosporia</taxon>
    </lineage>
</organism>
<feature type="domain" description="Methyltransferase type 12" evidence="2">
    <location>
        <begin position="593"/>
        <end position="691"/>
    </location>
</feature>
<reference evidence="3" key="1">
    <citation type="submission" date="2021-11" db="EMBL/GenBank/DDBJ databases">
        <title>Streptomyces corallinus and Kineosporia corallina sp. nov., two new coral-derived marine actinobacteria.</title>
        <authorList>
            <person name="Buangrab K."/>
            <person name="Sutthacheep M."/>
            <person name="Yeemin T."/>
            <person name="Harunari E."/>
            <person name="Igarashi Y."/>
            <person name="Sripreechasak P."/>
            <person name="Kanchanasin P."/>
            <person name="Tanasupawat S."/>
            <person name="Phongsopitanun W."/>
        </authorList>
    </citation>
    <scope>NUCLEOTIDE SEQUENCE</scope>
    <source>
        <strain evidence="3">JCM 31032</strain>
    </source>
</reference>
<dbReference type="Pfam" id="PF08242">
    <property type="entry name" value="Methyltransf_12"/>
    <property type="match status" value="1"/>
</dbReference>
<dbReference type="InterPro" id="IPR029063">
    <property type="entry name" value="SAM-dependent_MTases_sf"/>
</dbReference>
<dbReference type="PANTHER" id="PTHR43861">
    <property type="entry name" value="TRANS-ACONITATE 2-METHYLTRANSFERASE-RELATED"/>
    <property type="match status" value="1"/>
</dbReference>
<sequence length="773" mass="81796">MSTTDQTGAEMVHPWFRQVTQDGENWQIHLDPAVLAARPAPGELVADHLGHWTEVYDWTYQEVGGAPPAETVGWRASDTGEPLPAEVMSEWADRTAELVLSTGATRVLEIGCGSGMLLRRLAPVVKGYLGLDVAADVVERHRAAGLPGVEVLQASAHETGLPQVRAAVKALQPDCVLINSVSQCFPDVSYLSGVVHDALDLLPVGGTLVLGDIRHSGLHEDWAAWSGNPAEADEELLYDPATLAAVAAAASRPVTLSFFAKTLSADNELTRYRYDVVFRVGDSPSPDVPQRSWEELGRPDPATLAQLTGPVRVVGIPHRPLSAEPDAIRGLDLRQALNGRDAAVGLDPWSPRHLSLALPVAAAALPPSALAAQGQAHEPLAAFARVRALETARRELRRAGHGRPAGITVHVPSGAGHSAAATRAAVQAADLAGRTALGGDGIPVTHEALSRIPTAIDQLDAIARQAMQRVLAQGRPKVAPRHEWILRRWESVLAGPQARDRAMLEPEGPLLDRACAALGYPAGMATFYRTALQHLPELLSDEIPAQAMLFPDGDMARSLDKDRRNLSNGYLHGATGSVLAQAAATRGGPLRVLELGGGAGGGTEAALDGLEGHSVDYCFSDISRFFTQAAQERWGERIRTTLLDVDRDLVQQGAVAGGSDVVLAANVLHCAQDIGASLRYIQPLLAPGGLLVVAEATREHLMVLATMQFLLSPRDDTPPPGESDARAGGSVFLSPDGCRHALAEAGFRSLSTVPEPGTPLSAVGQQLVVACRL</sequence>
<protein>
    <submittedName>
        <fullName evidence="3">Methyltransferase</fullName>
    </submittedName>
</protein>
<evidence type="ECO:0000313" key="3">
    <source>
        <dbReference type="EMBL" id="MCD5313925.1"/>
    </source>
</evidence>
<dbReference type="AlphaFoldDB" id="A0A9X1NH40"/>
<dbReference type="PANTHER" id="PTHR43861:SF3">
    <property type="entry name" value="PUTATIVE (AFU_ORTHOLOGUE AFUA_2G14390)-RELATED"/>
    <property type="match status" value="1"/>
</dbReference>
<dbReference type="InterPro" id="IPR013217">
    <property type="entry name" value="Methyltransf_12"/>
</dbReference>
<accession>A0A9X1NH40</accession>
<dbReference type="GO" id="GO:0008168">
    <property type="term" value="F:methyltransferase activity"/>
    <property type="evidence" value="ECO:0007669"/>
    <property type="project" value="UniProtKB-KW"/>
</dbReference>
<evidence type="ECO:0000256" key="1">
    <source>
        <dbReference type="ARBA" id="ARBA00022679"/>
    </source>
</evidence>
<keyword evidence="4" id="KW-1185">Reference proteome</keyword>
<dbReference type="Proteomes" id="UP001138997">
    <property type="component" value="Unassembled WGS sequence"/>
</dbReference>